<evidence type="ECO:0000313" key="11">
    <source>
        <dbReference type="EMBL" id="CAF3885708.1"/>
    </source>
</evidence>
<evidence type="ECO:0000256" key="5">
    <source>
        <dbReference type="ARBA" id="ARBA00022679"/>
    </source>
</evidence>
<dbReference type="SUPFAM" id="SSF117839">
    <property type="entry name" value="WWE domain"/>
    <property type="match status" value="1"/>
</dbReference>
<sequence>MPTRSIWSWQSNSDPWNDTQTKEWKQYSDLQNELIEEAYQKKESTVVIGNYVVDFQRMIQFRKTDEHRQRKVKREIININQDLREQRFGYGVKSIKGKSFCSDERYGSEFIYEWIQRNKHVFENDLPNYSAIVELAAKGIIEEGKLLNEESDAQLMADQLQTMKNKDSKEIGNCCIRLYSMESFLYKSINTAMRNDDISKVDTLGGYCYLLTMKLDSTDEREDLIVYRGCTLSNEMIEDYKKAVGTIINWLSFTSTSKSREQAEKFGNTLFIIHLVDNWIHSYQNDISSLSCYPHEEEILLNATFTLKVDKVEWDINTNKYFIYLTHDQTYL</sequence>
<dbReference type="GO" id="GO:0008270">
    <property type="term" value="F:zinc ion binding"/>
    <property type="evidence" value="ECO:0007669"/>
    <property type="project" value="InterPro"/>
</dbReference>
<evidence type="ECO:0000259" key="8">
    <source>
        <dbReference type="PROSITE" id="PS50918"/>
    </source>
</evidence>
<evidence type="ECO:0000313" key="13">
    <source>
        <dbReference type="Proteomes" id="UP000663868"/>
    </source>
</evidence>
<comment type="subcellular location">
    <subcellularLocation>
        <location evidence="1">Secreted</location>
    </subcellularLocation>
</comment>
<keyword evidence="7" id="KW-0843">Virulence</keyword>
<evidence type="ECO:0000313" key="9">
    <source>
        <dbReference type="EMBL" id="CAF1184239.1"/>
    </source>
</evidence>
<dbReference type="Gene3D" id="3.30.720.50">
    <property type="match status" value="1"/>
</dbReference>
<keyword evidence="6" id="KW-0548">Nucleotidyltransferase</keyword>
<feature type="domain" description="WWE" evidence="8">
    <location>
        <begin position="1"/>
        <end position="74"/>
    </location>
</feature>
<comment type="caution">
    <text evidence="11">The sequence shown here is derived from an EMBL/GenBank/DDBJ whole genome shotgun (WGS) entry which is preliminary data.</text>
</comment>
<dbReference type="InterPro" id="IPR018123">
    <property type="entry name" value="WWE-dom_subgr"/>
</dbReference>
<dbReference type="Proteomes" id="UP000663860">
    <property type="component" value="Unassembled WGS sequence"/>
</dbReference>
<dbReference type="InterPro" id="IPR004170">
    <property type="entry name" value="WWE_dom"/>
</dbReference>
<dbReference type="SUPFAM" id="SSF56399">
    <property type="entry name" value="ADP-ribosylation"/>
    <property type="match status" value="1"/>
</dbReference>
<dbReference type="Proteomes" id="UP000663845">
    <property type="component" value="Unassembled WGS sequence"/>
</dbReference>
<dbReference type="Gene3D" id="3.90.176.10">
    <property type="entry name" value="Toxin ADP-ribosyltransferase, Chain A, domain 1"/>
    <property type="match status" value="1"/>
</dbReference>
<dbReference type="Pfam" id="PF03496">
    <property type="entry name" value="ADPrib_exo_Tox"/>
    <property type="match status" value="1"/>
</dbReference>
<protein>
    <recommendedName>
        <fullName evidence="8">WWE domain-containing protein</fullName>
    </recommendedName>
</protein>
<evidence type="ECO:0000256" key="6">
    <source>
        <dbReference type="ARBA" id="ARBA00022695"/>
    </source>
</evidence>
<dbReference type="PANTHER" id="PTHR10339">
    <property type="entry name" value="ADP-RIBOSYLTRANSFERASE"/>
    <property type="match status" value="1"/>
</dbReference>
<keyword evidence="4" id="KW-0328">Glycosyltransferase</keyword>
<dbReference type="Proteomes" id="UP000663844">
    <property type="component" value="Unassembled WGS sequence"/>
</dbReference>
<accession>A0A819GP23</accession>
<evidence type="ECO:0000256" key="2">
    <source>
        <dbReference type="ARBA" id="ARBA00022525"/>
    </source>
</evidence>
<dbReference type="InterPro" id="IPR003540">
    <property type="entry name" value="ADP-ribosyltransferase"/>
</dbReference>
<evidence type="ECO:0000256" key="4">
    <source>
        <dbReference type="ARBA" id="ARBA00022676"/>
    </source>
</evidence>
<keyword evidence="5" id="KW-0808">Transferase</keyword>
<name>A0A819GP23_9BILA</name>
<dbReference type="EMBL" id="CAJOAZ010006675">
    <property type="protein sequence ID" value="CAF4141722.1"/>
    <property type="molecule type" value="Genomic_DNA"/>
</dbReference>
<dbReference type="InterPro" id="IPR037197">
    <property type="entry name" value="WWE_dom_sf"/>
</dbReference>
<dbReference type="GO" id="GO:0090729">
    <property type="term" value="F:toxin activity"/>
    <property type="evidence" value="ECO:0007669"/>
    <property type="project" value="UniProtKB-KW"/>
</dbReference>
<proteinExistence type="predicted"/>
<dbReference type="AlphaFoldDB" id="A0A819GP23"/>
<evidence type="ECO:0000256" key="7">
    <source>
        <dbReference type="ARBA" id="ARBA00023026"/>
    </source>
</evidence>
<dbReference type="GO" id="GO:0003950">
    <property type="term" value="F:NAD+ poly-ADP-ribosyltransferase activity"/>
    <property type="evidence" value="ECO:0007669"/>
    <property type="project" value="TreeGrafter"/>
</dbReference>
<dbReference type="Proteomes" id="UP000663868">
    <property type="component" value="Unassembled WGS sequence"/>
</dbReference>
<keyword evidence="3" id="KW-0800">Toxin</keyword>
<dbReference type="PROSITE" id="PS51996">
    <property type="entry name" value="TR_MART"/>
    <property type="match status" value="1"/>
</dbReference>
<gene>
    <name evidence="9" type="ORF">IZO911_LOCUS27648</name>
    <name evidence="10" type="ORF">JYZ213_LOCUS44857</name>
    <name evidence="11" type="ORF">KXQ929_LOCUS22003</name>
    <name evidence="12" type="ORF">OXD698_LOCUS37580</name>
</gene>
<dbReference type="InterPro" id="IPR050999">
    <property type="entry name" value="ADP-ribosyltransferase_ARG"/>
</dbReference>
<keyword evidence="2" id="KW-0964">Secreted</keyword>
<evidence type="ECO:0000256" key="3">
    <source>
        <dbReference type="ARBA" id="ARBA00022656"/>
    </source>
</evidence>
<evidence type="ECO:0000313" key="10">
    <source>
        <dbReference type="EMBL" id="CAF1526129.1"/>
    </source>
</evidence>
<reference evidence="11" key="1">
    <citation type="submission" date="2021-02" db="EMBL/GenBank/DDBJ databases">
        <authorList>
            <person name="Nowell W R."/>
        </authorList>
    </citation>
    <scope>NUCLEOTIDE SEQUENCE</scope>
</reference>
<dbReference type="PANTHER" id="PTHR10339:SF25">
    <property type="entry name" value="SECRETED EXOENZYME S"/>
    <property type="match status" value="1"/>
</dbReference>
<organism evidence="11 13">
    <name type="scientific">Adineta steineri</name>
    <dbReference type="NCBI Taxonomy" id="433720"/>
    <lineage>
        <taxon>Eukaryota</taxon>
        <taxon>Metazoa</taxon>
        <taxon>Spiralia</taxon>
        <taxon>Gnathifera</taxon>
        <taxon>Rotifera</taxon>
        <taxon>Eurotatoria</taxon>
        <taxon>Bdelloidea</taxon>
        <taxon>Adinetida</taxon>
        <taxon>Adinetidae</taxon>
        <taxon>Adineta</taxon>
    </lineage>
</organism>
<dbReference type="EMBL" id="CAJOBB010001653">
    <property type="protein sequence ID" value="CAF3885708.1"/>
    <property type="molecule type" value="Genomic_DNA"/>
</dbReference>
<dbReference type="EMBL" id="CAJNOE010000379">
    <property type="protein sequence ID" value="CAF1184239.1"/>
    <property type="molecule type" value="Genomic_DNA"/>
</dbReference>
<dbReference type="Pfam" id="PF02825">
    <property type="entry name" value="WWE"/>
    <property type="match status" value="1"/>
</dbReference>
<evidence type="ECO:0000313" key="12">
    <source>
        <dbReference type="EMBL" id="CAF4141722.1"/>
    </source>
</evidence>
<dbReference type="EMBL" id="CAJNOG010003137">
    <property type="protein sequence ID" value="CAF1526129.1"/>
    <property type="molecule type" value="Genomic_DNA"/>
</dbReference>
<evidence type="ECO:0000256" key="1">
    <source>
        <dbReference type="ARBA" id="ARBA00004613"/>
    </source>
</evidence>
<dbReference type="SMART" id="SM00678">
    <property type="entry name" value="WWE"/>
    <property type="match status" value="1"/>
</dbReference>
<dbReference type="GO" id="GO:0005576">
    <property type="term" value="C:extracellular region"/>
    <property type="evidence" value="ECO:0007669"/>
    <property type="project" value="UniProtKB-SubCell"/>
</dbReference>
<dbReference type="GO" id="GO:0016779">
    <property type="term" value="F:nucleotidyltransferase activity"/>
    <property type="evidence" value="ECO:0007669"/>
    <property type="project" value="UniProtKB-KW"/>
</dbReference>
<dbReference type="PROSITE" id="PS50918">
    <property type="entry name" value="WWE"/>
    <property type="match status" value="1"/>
</dbReference>